<comment type="caution">
    <text evidence="1">The sequence shown here is derived from an EMBL/GenBank/DDBJ whole genome shotgun (WGS) entry which is preliminary data.</text>
</comment>
<gene>
    <name evidence="1" type="ORF">M9H77_19394</name>
</gene>
<dbReference type="Proteomes" id="UP001060085">
    <property type="component" value="Linkage Group LG04"/>
</dbReference>
<protein>
    <submittedName>
        <fullName evidence="1">Uncharacterized protein</fullName>
    </submittedName>
</protein>
<sequence length="130" mass="14846">MEEVPTHVHSGPIVPDVLSRQHKHRSGLIWSEDHETCYTDLQCRRFGRNLFQYYSTAPRRLVEIIDRTGLGGVFRCSCARQHWGLHDRWGGLSLSTDLGVVAYTCIAASTDYRDSGRPSCSSWRNMVHII</sequence>
<accession>A0ACC0BA65</accession>
<evidence type="ECO:0000313" key="2">
    <source>
        <dbReference type="Proteomes" id="UP001060085"/>
    </source>
</evidence>
<keyword evidence="2" id="KW-1185">Reference proteome</keyword>
<proteinExistence type="predicted"/>
<dbReference type="EMBL" id="CM044704">
    <property type="protein sequence ID" value="KAI5669541.1"/>
    <property type="molecule type" value="Genomic_DNA"/>
</dbReference>
<reference evidence="2" key="1">
    <citation type="journal article" date="2023" name="Nat. Plants">
        <title>Single-cell RNA sequencing provides a high-resolution roadmap for understanding the multicellular compartmentation of specialized metabolism.</title>
        <authorList>
            <person name="Sun S."/>
            <person name="Shen X."/>
            <person name="Li Y."/>
            <person name="Li Y."/>
            <person name="Wang S."/>
            <person name="Li R."/>
            <person name="Zhang H."/>
            <person name="Shen G."/>
            <person name="Guo B."/>
            <person name="Wei J."/>
            <person name="Xu J."/>
            <person name="St-Pierre B."/>
            <person name="Chen S."/>
            <person name="Sun C."/>
        </authorList>
    </citation>
    <scope>NUCLEOTIDE SEQUENCE [LARGE SCALE GENOMIC DNA]</scope>
</reference>
<evidence type="ECO:0000313" key="1">
    <source>
        <dbReference type="EMBL" id="KAI5669541.1"/>
    </source>
</evidence>
<organism evidence="1 2">
    <name type="scientific">Catharanthus roseus</name>
    <name type="common">Madagascar periwinkle</name>
    <name type="synonym">Vinca rosea</name>
    <dbReference type="NCBI Taxonomy" id="4058"/>
    <lineage>
        <taxon>Eukaryota</taxon>
        <taxon>Viridiplantae</taxon>
        <taxon>Streptophyta</taxon>
        <taxon>Embryophyta</taxon>
        <taxon>Tracheophyta</taxon>
        <taxon>Spermatophyta</taxon>
        <taxon>Magnoliopsida</taxon>
        <taxon>eudicotyledons</taxon>
        <taxon>Gunneridae</taxon>
        <taxon>Pentapetalae</taxon>
        <taxon>asterids</taxon>
        <taxon>lamiids</taxon>
        <taxon>Gentianales</taxon>
        <taxon>Apocynaceae</taxon>
        <taxon>Rauvolfioideae</taxon>
        <taxon>Vinceae</taxon>
        <taxon>Catharanthinae</taxon>
        <taxon>Catharanthus</taxon>
    </lineage>
</organism>
<name>A0ACC0BA65_CATRO</name>